<evidence type="ECO:0000256" key="13">
    <source>
        <dbReference type="ARBA" id="ARBA00022840"/>
    </source>
</evidence>
<feature type="transmembrane region" description="Helical" evidence="23">
    <location>
        <begin position="235"/>
        <end position="255"/>
    </location>
</feature>
<evidence type="ECO:0000256" key="21">
    <source>
        <dbReference type="ARBA" id="ARBA00033239"/>
    </source>
</evidence>
<keyword evidence="26" id="KW-1185">Reference proteome</keyword>
<dbReference type="GO" id="GO:0005886">
    <property type="term" value="C:plasma membrane"/>
    <property type="evidence" value="ECO:0007669"/>
    <property type="project" value="UniProtKB-SubCell"/>
</dbReference>
<dbReference type="EMBL" id="ASWJ01000010">
    <property type="protein sequence ID" value="EOW80115.1"/>
    <property type="molecule type" value="Genomic_DNA"/>
</dbReference>
<keyword evidence="9 23" id="KW-0479">Metal-binding</keyword>
<feature type="transmembrane region" description="Helical" evidence="23">
    <location>
        <begin position="760"/>
        <end position="782"/>
    </location>
</feature>
<evidence type="ECO:0000313" key="26">
    <source>
        <dbReference type="Proteomes" id="UP000014113"/>
    </source>
</evidence>
<reference evidence="25 26" key="1">
    <citation type="submission" date="2013-03" db="EMBL/GenBank/DDBJ databases">
        <title>The Genome Sequence of Enterococcus columbae ATCC_51263 (PacBio/Illumina hybrid assembly).</title>
        <authorList>
            <consortium name="The Broad Institute Genomics Platform"/>
            <consortium name="The Broad Institute Genome Sequencing Center for Infectious Disease"/>
            <person name="Earl A."/>
            <person name="Russ C."/>
            <person name="Gilmore M."/>
            <person name="Surin D."/>
            <person name="Walker B."/>
            <person name="Young S."/>
            <person name="Zeng Q."/>
            <person name="Gargeya S."/>
            <person name="Fitzgerald M."/>
            <person name="Haas B."/>
            <person name="Abouelleil A."/>
            <person name="Allen A.W."/>
            <person name="Alvarado L."/>
            <person name="Arachchi H.M."/>
            <person name="Berlin A.M."/>
            <person name="Chapman S.B."/>
            <person name="Gainer-Dewar J."/>
            <person name="Goldberg J."/>
            <person name="Griggs A."/>
            <person name="Gujja S."/>
            <person name="Hansen M."/>
            <person name="Howarth C."/>
            <person name="Imamovic A."/>
            <person name="Ireland A."/>
            <person name="Larimer J."/>
            <person name="McCowan C."/>
            <person name="Murphy C."/>
            <person name="Pearson M."/>
            <person name="Poon T.W."/>
            <person name="Priest M."/>
            <person name="Roberts A."/>
            <person name="Saif S."/>
            <person name="Shea T."/>
            <person name="Sisk P."/>
            <person name="Sykes S."/>
            <person name="Wortman J."/>
            <person name="Nusbaum C."/>
            <person name="Birren B."/>
        </authorList>
    </citation>
    <scope>NUCLEOTIDE SEQUENCE [LARGE SCALE GENOMIC DNA]</scope>
    <source>
        <strain evidence="25 26">ATCC 51263</strain>
    </source>
</reference>
<dbReference type="OrthoDB" id="9813266at2"/>
<keyword evidence="17" id="KW-0186">Copper</keyword>
<evidence type="ECO:0000256" key="15">
    <source>
        <dbReference type="ARBA" id="ARBA00022967"/>
    </source>
</evidence>
<dbReference type="Pfam" id="PF00702">
    <property type="entry name" value="Hydrolase"/>
    <property type="match status" value="1"/>
</dbReference>
<dbReference type="SUPFAM" id="SSF81665">
    <property type="entry name" value="Calcium ATPase, transmembrane domain M"/>
    <property type="match status" value="1"/>
</dbReference>
<dbReference type="Pfam" id="PF00122">
    <property type="entry name" value="E1-E2_ATPase"/>
    <property type="match status" value="1"/>
</dbReference>
<dbReference type="InterPro" id="IPR023299">
    <property type="entry name" value="ATPase_P-typ_cyto_dom_N"/>
</dbReference>
<dbReference type="InterPro" id="IPR059000">
    <property type="entry name" value="ATPase_P-type_domA"/>
</dbReference>
<dbReference type="GO" id="GO:0005507">
    <property type="term" value="F:copper ion binding"/>
    <property type="evidence" value="ECO:0007669"/>
    <property type="project" value="InterPro"/>
</dbReference>
<dbReference type="InterPro" id="IPR023214">
    <property type="entry name" value="HAD_sf"/>
</dbReference>
<dbReference type="InterPro" id="IPR001757">
    <property type="entry name" value="P_typ_ATPase"/>
</dbReference>
<dbReference type="InterPro" id="IPR023298">
    <property type="entry name" value="ATPase_P-typ_TM_dom_sf"/>
</dbReference>
<evidence type="ECO:0000313" key="25">
    <source>
        <dbReference type="EMBL" id="EOW80115.1"/>
    </source>
</evidence>
<dbReference type="PANTHER" id="PTHR43520">
    <property type="entry name" value="ATP7, ISOFORM B"/>
    <property type="match status" value="1"/>
</dbReference>
<dbReference type="InterPro" id="IPR006121">
    <property type="entry name" value="HMA_dom"/>
</dbReference>
<dbReference type="PANTHER" id="PTHR43520:SF8">
    <property type="entry name" value="P-TYPE CU(+) TRANSPORTER"/>
    <property type="match status" value="1"/>
</dbReference>
<dbReference type="GO" id="GO:0005524">
    <property type="term" value="F:ATP binding"/>
    <property type="evidence" value="ECO:0007669"/>
    <property type="project" value="UniProtKB-UniRule"/>
</dbReference>
<feature type="transmembrane region" description="Helical" evidence="23">
    <location>
        <begin position="417"/>
        <end position="439"/>
    </location>
</feature>
<evidence type="ECO:0000256" key="4">
    <source>
        <dbReference type="ARBA" id="ARBA00015102"/>
    </source>
</evidence>
<evidence type="ECO:0000256" key="7">
    <source>
        <dbReference type="ARBA" id="ARBA00022553"/>
    </source>
</evidence>
<comment type="caution">
    <text evidence="25">The sequence shown here is derived from an EMBL/GenBank/DDBJ whole genome shotgun (WGS) entry which is preliminary data.</text>
</comment>
<dbReference type="Pfam" id="PF00403">
    <property type="entry name" value="HMA"/>
    <property type="match status" value="2"/>
</dbReference>
<evidence type="ECO:0000256" key="8">
    <source>
        <dbReference type="ARBA" id="ARBA00022692"/>
    </source>
</evidence>
<evidence type="ECO:0000256" key="20">
    <source>
        <dbReference type="ARBA" id="ARBA00029719"/>
    </source>
</evidence>
<dbReference type="RefSeq" id="WP_016183995.1">
    <property type="nucleotide sequence ID" value="NZ_JXKI01000018.1"/>
</dbReference>
<dbReference type="EC" id="7.2.2.8" evidence="3"/>
<dbReference type="InterPro" id="IPR036412">
    <property type="entry name" value="HAD-like_sf"/>
</dbReference>
<accession>S0KHI2</accession>
<evidence type="ECO:0000256" key="19">
    <source>
        <dbReference type="ARBA" id="ARBA00023136"/>
    </source>
</evidence>
<dbReference type="PROSITE" id="PS00154">
    <property type="entry name" value="ATPASE_E1_E2"/>
    <property type="match status" value="1"/>
</dbReference>
<feature type="transmembrane region" description="Helical" evidence="23">
    <location>
        <begin position="198"/>
        <end position="214"/>
    </location>
</feature>
<dbReference type="FunFam" id="2.70.150.10:FF:000002">
    <property type="entry name" value="Copper-transporting ATPase 1, putative"/>
    <property type="match status" value="1"/>
</dbReference>
<dbReference type="InterPro" id="IPR018303">
    <property type="entry name" value="ATPase_P-typ_P_site"/>
</dbReference>
<feature type="transmembrane region" description="Helical" evidence="23">
    <location>
        <begin position="445"/>
        <end position="467"/>
    </location>
</feature>
<keyword evidence="10" id="KW-0677">Repeat</keyword>
<dbReference type="GO" id="GO:0140581">
    <property type="term" value="F:P-type monovalent copper transporter activity"/>
    <property type="evidence" value="ECO:0007669"/>
    <property type="project" value="UniProtKB-EC"/>
</dbReference>
<dbReference type="STRING" id="1121865.OMW_01888"/>
<evidence type="ECO:0000256" key="12">
    <source>
        <dbReference type="ARBA" id="ARBA00022796"/>
    </source>
</evidence>
<dbReference type="PROSITE" id="PS50846">
    <property type="entry name" value="HMA_2"/>
    <property type="match status" value="2"/>
</dbReference>
<dbReference type="SFLD" id="SFLDF00027">
    <property type="entry name" value="p-type_atpase"/>
    <property type="match status" value="1"/>
</dbReference>
<dbReference type="SFLD" id="SFLDS00003">
    <property type="entry name" value="Haloacid_Dehalogenase"/>
    <property type="match status" value="1"/>
</dbReference>
<keyword evidence="8 23" id="KW-0812">Transmembrane</keyword>
<keyword evidence="6 23" id="KW-1003">Cell membrane</keyword>
<dbReference type="InterPro" id="IPR036163">
    <property type="entry name" value="HMA_dom_sf"/>
</dbReference>
<dbReference type="eggNOG" id="COG2217">
    <property type="taxonomic scope" value="Bacteria"/>
</dbReference>
<evidence type="ECO:0000256" key="2">
    <source>
        <dbReference type="ARBA" id="ARBA00006024"/>
    </source>
</evidence>
<dbReference type="NCBIfam" id="TIGR01511">
    <property type="entry name" value="ATPase-IB1_Cu"/>
    <property type="match status" value="1"/>
</dbReference>
<dbReference type="PATRIC" id="fig|1121865.3.peg.1830"/>
<keyword evidence="19 23" id="KW-0472">Membrane</keyword>
<dbReference type="InterPro" id="IPR008250">
    <property type="entry name" value="ATPase_P-typ_transduc_dom_A_sf"/>
</dbReference>
<keyword evidence="12" id="KW-0187">Copper transport</keyword>
<organism evidence="25 26">
    <name type="scientific">Enterococcus columbae DSM 7374 = ATCC 51263</name>
    <dbReference type="NCBI Taxonomy" id="1121865"/>
    <lineage>
        <taxon>Bacteria</taxon>
        <taxon>Bacillati</taxon>
        <taxon>Bacillota</taxon>
        <taxon>Bacilli</taxon>
        <taxon>Lactobacillales</taxon>
        <taxon>Enterococcaceae</taxon>
        <taxon>Enterococcus</taxon>
    </lineage>
</organism>
<feature type="transmembrane region" description="Helical" evidence="23">
    <location>
        <begin position="261"/>
        <end position="280"/>
    </location>
</feature>
<comment type="similarity">
    <text evidence="2 23">Belongs to the cation transport ATPase (P-type) (TC 3.A.3) family. Type IB subfamily.</text>
</comment>
<keyword evidence="16 23" id="KW-1133">Transmembrane helix</keyword>
<evidence type="ECO:0000256" key="10">
    <source>
        <dbReference type="ARBA" id="ARBA00022737"/>
    </source>
</evidence>
<dbReference type="SUPFAM" id="SSF56784">
    <property type="entry name" value="HAD-like"/>
    <property type="match status" value="1"/>
</dbReference>
<evidence type="ECO:0000256" key="16">
    <source>
        <dbReference type="ARBA" id="ARBA00022989"/>
    </source>
</evidence>
<dbReference type="NCBIfam" id="TIGR01525">
    <property type="entry name" value="ATPase-IB_hvy"/>
    <property type="match status" value="1"/>
</dbReference>
<dbReference type="GO" id="GO:0016887">
    <property type="term" value="F:ATP hydrolysis activity"/>
    <property type="evidence" value="ECO:0007669"/>
    <property type="project" value="InterPro"/>
</dbReference>
<dbReference type="NCBIfam" id="TIGR01494">
    <property type="entry name" value="ATPase_P-type"/>
    <property type="match status" value="1"/>
</dbReference>
<sequence length="814" mass="86636">MNHATYTIKGMHCASCAQNVERTVGKLAGVQSANVNLATERLTVDYQPETTSLDQMAEAVKGIGFELVKPEKQEIFAIKGMSCASCAAKIEQATRKLPGVASANVNLATEQLSIDYDHQTLTANEIIQAVQEAGYQASKLVNQDKEALKAEKLAEIKQMWQRFWFSALFTIPLLYLSMGEMIGLPLPAVIAPMHAPKIFVSLQLLLTLPVLYFGRKFYLVGFKLLFKGHPNMDSLVALGTSAAFIYSLVGTLAVYQGNTAFSMHLYYESAAVILTLITLGKTFEAISKGKTSEAIKELLALAPKKAVVIKDGKEKLVDIAQVQVGDILLVKPGEKIPVDGKIIEGQSSVDESMLTGESLPVTKKIGDTVIGASLNKTGSFQFAATKVGEDTTLAQIVQLVEEAQGSKAPIAKLADQVSAVFVPIVMILALLAGLAWLIFGHTGLVFALTIMISVLVIACPCALGLATPTAIMVGTGKGAQLGILFKNGEALETAQAVDTIVLDKTGTITKGHPELRELVTFTSMSKEEMLYLAASVEKRSEHPLAQAILHAASQAEIVLGKAQAVDTLTGQGIQATVDHHQVLLGNERFMQVNSIATEAHQATVNRLASQGNTVMYVAVDQQLVGVLAVSDPIKASSPQAIQALQKLGLEVIMLTGDNEQTAKAIAKQAGIQQVISQVLPDQKAQVIQQLQAKGKKVAMVGDGINDAPALVQAEVGIAIGTGTDIAIEAGDIVLMRGDLQGVVASLRLSKATMRNIKENLFWAFAYNVLGIPVAMGILHLFGGPLLNPMLAGAAMSFSSVSVLLNALRLKRFKA</sequence>
<evidence type="ECO:0000256" key="11">
    <source>
        <dbReference type="ARBA" id="ARBA00022741"/>
    </source>
</evidence>
<comment type="catalytic activity">
    <reaction evidence="22">
        <text>Cu(+)(in) + ATP + H2O = Cu(+)(out) + ADP + phosphate + H(+)</text>
        <dbReference type="Rhea" id="RHEA:25792"/>
        <dbReference type="ChEBI" id="CHEBI:15377"/>
        <dbReference type="ChEBI" id="CHEBI:15378"/>
        <dbReference type="ChEBI" id="CHEBI:30616"/>
        <dbReference type="ChEBI" id="CHEBI:43474"/>
        <dbReference type="ChEBI" id="CHEBI:49552"/>
        <dbReference type="ChEBI" id="CHEBI:456216"/>
        <dbReference type="EC" id="7.2.2.8"/>
    </reaction>
</comment>
<dbReference type="SUPFAM" id="SSF81653">
    <property type="entry name" value="Calcium ATPase, transduction domain A"/>
    <property type="match status" value="1"/>
</dbReference>
<gene>
    <name evidence="25" type="ORF">I568_02194</name>
</gene>
<evidence type="ECO:0000256" key="3">
    <source>
        <dbReference type="ARBA" id="ARBA00012517"/>
    </source>
</evidence>
<dbReference type="Gene3D" id="3.40.50.1000">
    <property type="entry name" value="HAD superfamily/HAD-like"/>
    <property type="match status" value="1"/>
</dbReference>
<keyword evidence="11 23" id="KW-0547">Nucleotide-binding</keyword>
<evidence type="ECO:0000256" key="18">
    <source>
        <dbReference type="ARBA" id="ARBA00023065"/>
    </source>
</evidence>
<dbReference type="Proteomes" id="UP000014113">
    <property type="component" value="Unassembled WGS sequence"/>
</dbReference>
<feature type="domain" description="HMA" evidence="24">
    <location>
        <begin position="2"/>
        <end position="68"/>
    </location>
</feature>
<keyword evidence="18" id="KW-0406">Ion transport</keyword>
<dbReference type="SUPFAM" id="SSF55008">
    <property type="entry name" value="HMA, heavy metal-associated domain"/>
    <property type="match status" value="2"/>
</dbReference>
<evidence type="ECO:0000259" key="24">
    <source>
        <dbReference type="PROSITE" id="PS50846"/>
    </source>
</evidence>
<evidence type="ECO:0000256" key="17">
    <source>
        <dbReference type="ARBA" id="ARBA00023008"/>
    </source>
</evidence>
<evidence type="ECO:0000256" key="5">
    <source>
        <dbReference type="ARBA" id="ARBA00022448"/>
    </source>
</evidence>
<dbReference type="PRINTS" id="PR00941">
    <property type="entry name" value="CDATPASE"/>
</dbReference>
<dbReference type="FunFam" id="3.30.70.100:FF:000005">
    <property type="entry name" value="Copper-exporting P-type ATPase A"/>
    <property type="match status" value="2"/>
</dbReference>
<dbReference type="FunFam" id="3.40.50.1000:FF:000144">
    <property type="entry name" value="copper-transporting ATPase 1 isoform X2"/>
    <property type="match status" value="1"/>
</dbReference>
<dbReference type="PROSITE" id="PS01047">
    <property type="entry name" value="HMA_1"/>
    <property type="match status" value="1"/>
</dbReference>
<dbReference type="Gene3D" id="3.40.1110.10">
    <property type="entry name" value="Calcium-transporting ATPase, cytoplasmic domain N"/>
    <property type="match status" value="1"/>
</dbReference>
<keyword evidence="5" id="KW-0813">Transport</keyword>
<comment type="subcellular location">
    <subcellularLocation>
        <location evidence="1">Cell membrane</location>
        <topology evidence="1">Multi-pass membrane protein</topology>
    </subcellularLocation>
</comment>
<evidence type="ECO:0000256" key="14">
    <source>
        <dbReference type="ARBA" id="ARBA00022842"/>
    </source>
</evidence>
<dbReference type="GO" id="GO:0043682">
    <property type="term" value="F:P-type divalent copper transporter activity"/>
    <property type="evidence" value="ECO:0007669"/>
    <property type="project" value="TreeGrafter"/>
</dbReference>
<evidence type="ECO:0000256" key="6">
    <source>
        <dbReference type="ARBA" id="ARBA00022475"/>
    </source>
</evidence>
<dbReference type="CDD" id="cd00371">
    <property type="entry name" value="HMA"/>
    <property type="match status" value="2"/>
</dbReference>
<dbReference type="InterPro" id="IPR017969">
    <property type="entry name" value="Heavy-metal-associated_CS"/>
</dbReference>
<feature type="transmembrane region" description="Helical" evidence="23">
    <location>
        <begin position="788"/>
        <end position="807"/>
    </location>
</feature>
<evidence type="ECO:0000256" key="9">
    <source>
        <dbReference type="ARBA" id="ARBA00022723"/>
    </source>
</evidence>
<evidence type="ECO:0000256" key="22">
    <source>
        <dbReference type="ARBA" id="ARBA00049289"/>
    </source>
</evidence>
<dbReference type="InterPro" id="IPR044492">
    <property type="entry name" value="P_typ_ATPase_HD_dom"/>
</dbReference>
<feature type="domain" description="HMA" evidence="24">
    <location>
        <begin position="72"/>
        <end position="138"/>
    </location>
</feature>
<dbReference type="AlphaFoldDB" id="S0KHI2"/>
<protein>
    <recommendedName>
        <fullName evidence="4">Copper-exporting P-type ATPase</fullName>
        <ecNumber evidence="3">7.2.2.8</ecNumber>
    </recommendedName>
    <alternativeName>
        <fullName evidence="20">Copper-exporting P-type ATPase A</fullName>
    </alternativeName>
    <alternativeName>
        <fullName evidence="21">Cu(+)-exporting ATPase</fullName>
    </alternativeName>
</protein>
<name>S0KHI2_9ENTE</name>
<evidence type="ECO:0000256" key="23">
    <source>
        <dbReference type="RuleBase" id="RU362081"/>
    </source>
</evidence>
<keyword evidence="13 23" id="KW-0067">ATP-binding</keyword>
<evidence type="ECO:0000256" key="1">
    <source>
        <dbReference type="ARBA" id="ARBA00004651"/>
    </source>
</evidence>
<feature type="transmembrane region" description="Helical" evidence="23">
    <location>
        <begin position="163"/>
        <end position="186"/>
    </location>
</feature>
<dbReference type="NCBIfam" id="TIGR00003">
    <property type="entry name" value="copper ion binding protein"/>
    <property type="match status" value="2"/>
</dbReference>
<dbReference type="Gene3D" id="3.30.70.100">
    <property type="match status" value="2"/>
</dbReference>
<dbReference type="GO" id="GO:0055070">
    <property type="term" value="P:copper ion homeostasis"/>
    <property type="evidence" value="ECO:0007669"/>
    <property type="project" value="TreeGrafter"/>
</dbReference>
<dbReference type="Gene3D" id="2.70.150.10">
    <property type="entry name" value="Calcium-transporting ATPase, cytoplasmic transduction domain A"/>
    <property type="match status" value="1"/>
</dbReference>
<keyword evidence="14" id="KW-0460">Magnesium</keyword>
<dbReference type="InterPro" id="IPR027256">
    <property type="entry name" value="P-typ_ATPase_IB"/>
</dbReference>
<dbReference type="PRINTS" id="PR00119">
    <property type="entry name" value="CATATPASE"/>
</dbReference>
<keyword evidence="7" id="KW-0597">Phosphoprotein</keyword>
<dbReference type="InterPro" id="IPR006122">
    <property type="entry name" value="HMA_Cu_ion-bd"/>
</dbReference>
<dbReference type="CDD" id="cd02094">
    <property type="entry name" value="P-type_ATPase_Cu-like"/>
    <property type="match status" value="1"/>
</dbReference>
<dbReference type="SFLD" id="SFLDG00002">
    <property type="entry name" value="C1.7:_P-type_atpase_like"/>
    <property type="match status" value="1"/>
</dbReference>
<proteinExistence type="inferred from homology"/>
<keyword evidence="15" id="KW-1278">Translocase</keyword>